<comment type="caution">
    <text evidence="1">The sequence shown here is derived from an EMBL/GenBank/DDBJ whole genome shotgun (WGS) entry which is preliminary data.</text>
</comment>
<sequence length="194" mass="21757">MEPEALTNATGQLDNSPVNVQNDVMQGCSENKGLNVEILFDVTSPIRWNESSSFFDVHTFLTNYHGSSLCDAVLMANTSESFFHYAHDSQVPKDDRLTLSIVEKLTSAERYKSFCRTVVQIPGDKDNKCAYVSQVGILLAEHLNKKIPGKDIFKDFLPHDVWYALDNELDPHAASDLSEENKVLVELHTGKPKK</sequence>
<dbReference type="EMBL" id="JACMRX010000002">
    <property type="protein sequence ID" value="KAF7995179.1"/>
    <property type="molecule type" value="Genomic_DNA"/>
</dbReference>
<gene>
    <name evidence="1" type="ORF">HCN44_004651</name>
</gene>
<reference evidence="1 2" key="1">
    <citation type="submission" date="2020-08" db="EMBL/GenBank/DDBJ databases">
        <title>Aphidius gifuensis genome sequencing and assembly.</title>
        <authorList>
            <person name="Du Z."/>
        </authorList>
    </citation>
    <scope>NUCLEOTIDE SEQUENCE [LARGE SCALE GENOMIC DNA]</scope>
    <source>
        <strain evidence="1">YNYX2018</strain>
        <tissue evidence="1">Adults</tissue>
    </source>
</reference>
<dbReference type="Proteomes" id="UP000639338">
    <property type="component" value="Unassembled WGS sequence"/>
</dbReference>
<evidence type="ECO:0000313" key="1">
    <source>
        <dbReference type="EMBL" id="KAF7995179.1"/>
    </source>
</evidence>
<organism evidence="1 2">
    <name type="scientific">Aphidius gifuensis</name>
    <name type="common">Parasitoid wasp</name>
    <dbReference type="NCBI Taxonomy" id="684658"/>
    <lineage>
        <taxon>Eukaryota</taxon>
        <taxon>Metazoa</taxon>
        <taxon>Ecdysozoa</taxon>
        <taxon>Arthropoda</taxon>
        <taxon>Hexapoda</taxon>
        <taxon>Insecta</taxon>
        <taxon>Pterygota</taxon>
        <taxon>Neoptera</taxon>
        <taxon>Endopterygota</taxon>
        <taxon>Hymenoptera</taxon>
        <taxon>Apocrita</taxon>
        <taxon>Ichneumonoidea</taxon>
        <taxon>Braconidae</taxon>
        <taxon>Aphidiinae</taxon>
        <taxon>Aphidius</taxon>
    </lineage>
</organism>
<name>A0A835CTL1_APHGI</name>
<keyword evidence="2" id="KW-1185">Reference proteome</keyword>
<accession>A0A835CTL1</accession>
<proteinExistence type="predicted"/>
<protein>
    <submittedName>
        <fullName evidence="1">Uncharacterized protein</fullName>
    </submittedName>
</protein>
<dbReference type="AlphaFoldDB" id="A0A835CTL1"/>
<evidence type="ECO:0000313" key="2">
    <source>
        <dbReference type="Proteomes" id="UP000639338"/>
    </source>
</evidence>